<keyword evidence="1" id="KW-0472">Membrane</keyword>
<reference evidence="2" key="1">
    <citation type="journal article" date="2020" name="mSystems">
        <title>Genome- and Community-Level Interaction Insights into Carbon Utilization and Element Cycling Functions of Hydrothermarchaeota in Hydrothermal Sediment.</title>
        <authorList>
            <person name="Zhou Z."/>
            <person name="Liu Y."/>
            <person name="Xu W."/>
            <person name="Pan J."/>
            <person name="Luo Z.H."/>
            <person name="Li M."/>
        </authorList>
    </citation>
    <scope>NUCLEOTIDE SEQUENCE [LARGE SCALE GENOMIC DNA]</scope>
    <source>
        <strain evidence="2">SpSt-1042</strain>
    </source>
</reference>
<keyword evidence="1" id="KW-0812">Transmembrane</keyword>
<protein>
    <recommendedName>
        <fullName evidence="3">DUF4013 domain-containing protein</fullName>
    </recommendedName>
</protein>
<feature type="transmembrane region" description="Helical" evidence="1">
    <location>
        <begin position="145"/>
        <end position="176"/>
    </location>
</feature>
<proteinExistence type="predicted"/>
<accession>A0A7C5YR36</accession>
<dbReference type="AlphaFoldDB" id="A0A7C5YR36"/>
<evidence type="ECO:0000313" key="2">
    <source>
        <dbReference type="EMBL" id="HHR92133.1"/>
    </source>
</evidence>
<dbReference type="EMBL" id="DRVY01000040">
    <property type="protein sequence ID" value="HHR92133.1"/>
    <property type="molecule type" value="Genomic_DNA"/>
</dbReference>
<keyword evidence="1" id="KW-1133">Transmembrane helix</keyword>
<evidence type="ECO:0008006" key="3">
    <source>
        <dbReference type="Google" id="ProtNLM"/>
    </source>
</evidence>
<feature type="transmembrane region" description="Helical" evidence="1">
    <location>
        <begin position="183"/>
        <end position="209"/>
    </location>
</feature>
<organism evidence="2">
    <name type="scientific">candidate division CPR3 bacterium</name>
    <dbReference type="NCBI Taxonomy" id="2268181"/>
    <lineage>
        <taxon>Bacteria</taxon>
        <taxon>Bacteria division CPR3</taxon>
    </lineage>
</organism>
<feature type="transmembrane region" description="Helical" evidence="1">
    <location>
        <begin position="86"/>
        <end position="105"/>
    </location>
</feature>
<feature type="transmembrane region" description="Helical" evidence="1">
    <location>
        <begin position="46"/>
        <end position="74"/>
    </location>
</feature>
<sequence length="233" mass="26531">MGIIFSLAYIPIGVIFTTGFIISALNDEYKVEDPSFGDLFKATTKYFGNNIAITVVFHFLDMLGFVPSFFLLVAFGELMLRKYGELTLYPLLLILMVFGILFTIVNNFVNCIKESCLFSSVRYSENLMTSIKGGFSRIFKNLKALIFPFFVSLIISFPSFLWALIILLFIGLIFLIPFLSLEILFGASGVFLIFAICLGFLGIVFSIFLTPLYHVYWVKVFFRLPENNEISKY</sequence>
<gene>
    <name evidence="2" type="ORF">ENL96_01290</name>
</gene>
<feature type="transmembrane region" description="Helical" evidence="1">
    <location>
        <begin position="7"/>
        <end position="26"/>
    </location>
</feature>
<name>A0A7C5YR36_UNCC3</name>
<comment type="caution">
    <text evidence="2">The sequence shown here is derived from an EMBL/GenBank/DDBJ whole genome shotgun (WGS) entry which is preliminary data.</text>
</comment>
<evidence type="ECO:0000256" key="1">
    <source>
        <dbReference type="SAM" id="Phobius"/>
    </source>
</evidence>